<dbReference type="Gene3D" id="3.20.20.80">
    <property type="entry name" value="Glycosidases"/>
    <property type="match status" value="1"/>
</dbReference>
<evidence type="ECO:0000259" key="14">
    <source>
        <dbReference type="PROSITE" id="PS50026"/>
    </source>
</evidence>
<feature type="domain" description="EGF-like" evidence="14">
    <location>
        <begin position="154"/>
        <end position="195"/>
    </location>
</feature>
<dbReference type="GO" id="GO:0007154">
    <property type="term" value="P:cell communication"/>
    <property type="evidence" value="ECO:0007669"/>
    <property type="project" value="UniProtKB-ARBA"/>
</dbReference>
<keyword evidence="5 13" id="KW-0732">Signal</keyword>
<keyword evidence="17" id="KW-1185">Reference proteome</keyword>
<dbReference type="SMART" id="SM00181">
    <property type="entry name" value="EGF"/>
    <property type="match status" value="2"/>
</dbReference>
<dbReference type="Proteomes" id="UP000276133">
    <property type="component" value="Unassembled WGS sequence"/>
</dbReference>
<keyword evidence="9" id="KW-0472">Membrane</keyword>
<dbReference type="AlphaFoldDB" id="A0A3M7QGH4"/>
<evidence type="ECO:0000256" key="7">
    <source>
        <dbReference type="ARBA" id="ARBA00022837"/>
    </source>
</evidence>
<evidence type="ECO:0000256" key="11">
    <source>
        <dbReference type="ARBA" id="ARBA00023180"/>
    </source>
</evidence>
<dbReference type="SUPFAM" id="SSF57625">
    <property type="entry name" value="Invertebrate chitin-binding proteins"/>
    <property type="match status" value="2"/>
</dbReference>
<evidence type="ECO:0000256" key="3">
    <source>
        <dbReference type="ARBA" id="ARBA00022536"/>
    </source>
</evidence>
<keyword evidence="6" id="KW-0677">Repeat</keyword>
<evidence type="ECO:0000256" key="5">
    <source>
        <dbReference type="ARBA" id="ARBA00022729"/>
    </source>
</evidence>
<sequence>MIKACLLLLFVCCVHGNLIRRPFAPKPSMHRPPLLFRPKTIHRTPFTYPHLTTPVYKTPIHVLLNGQKCIDRMPHPLNRNQYISCLSDNDYVIMDCPQGLVFNKYLDRCDYHANEMSPCASQPCAHAAKCIDLPNHKYKCECPKGYSGEKCQISPDICATNPCGLHGQCHTMTAHSPIPYYCTCFNDKFYGLTCSKHSALNPCVSSDSTEAYFKTKFDPSLFIHCDGHTLFLKACPKPLVFSTRDNICDWESRDKEPNANY</sequence>
<dbReference type="GO" id="GO:0005509">
    <property type="term" value="F:calcium ion binding"/>
    <property type="evidence" value="ECO:0007669"/>
    <property type="project" value="InterPro"/>
</dbReference>
<dbReference type="InterPro" id="IPR002557">
    <property type="entry name" value="Chitin-bd_dom"/>
</dbReference>
<evidence type="ECO:0000256" key="1">
    <source>
        <dbReference type="ARBA" id="ARBA00004251"/>
    </source>
</evidence>
<evidence type="ECO:0000256" key="10">
    <source>
        <dbReference type="ARBA" id="ARBA00023157"/>
    </source>
</evidence>
<dbReference type="PROSITE" id="PS50940">
    <property type="entry name" value="CHIT_BIND_II"/>
    <property type="match status" value="1"/>
</dbReference>
<dbReference type="PROSITE" id="PS00022">
    <property type="entry name" value="EGF_1"/>
    <property type="match status" value="1"/>
</dbReference>
<dbReference type="FunFam" id="2.10.25.10:FF:000391">
    <property type="entry name" value="Weary, isoform C"/>
    <property type="match status" value="1"/>
</dbReference>
<feature type="disulfide bond" evidence="12">
    <location>
        <begin position="142"/>
        <end position="151"/>
    </location>
</feature>
<dbReference type="OrthoDB" id="6516201at2759"/>
<dbReference type="GO" id="GO:0005886">
    <property type="term" value="C:plasma membrane"/>
    <property type="evidence" value="ECO:0007669"/>
    <property type="project" value="UniProtKB-SubCell"/>
</dbReference>
<feature type="domain" description="EGF-like" evidence="14">
    <location>
        <begin position="115"/>
        <end position="152"/>
    </location>
</feature>
<dbReference type="Pfam" id="PF00008">
    <property type="entry name" value="EGF"/>
    <property type="match status" value="1"/>
</dbReference>
<name>A0A3M7QGH4_BRAPC</name>
<dbReference type="SMART" id="SM00179">
    <property type="entry name" value="EGF_CA"/>
    <property type="match status" value="1"/>
</dbReference>
<keyword evidence="2" id="KW-1003">Cell membrane</keyword>
<evidence type="ECO:0000313" key="17">
    <source>
        <dbReference type="Proteomes" id="UP000276133"/>
    </source>
</evidence>
<dbReference type="SUPFAM" id="SSF57196">
    <property type="entry name" value="EGF/Laminin"/>
    <property type="match status" value="1"/>
</dbReference>
<keyword evidence="3 12" id="KW-0245">EGF-like domain</keyword>
<dbReference type="InterPro" id="IPR036508">
    <property type="entry name" value="Chitin-bd_dom_sf"/>
</dbReference>
<evidence type="ECO:0000256" key="9">
    <source>
        <dbReference type="ARBA" id="ARBA00023136"/>
    </source>
</evidence>
<dbReference type="CDD" id="cd00054">
    <property type="entry name" value="EGF_CA"/>
    <property type="match status" value="1"/>
</dbReference>
<keyword evidence="4" id="KW-0812">Transmembrane</keyword>
<dbReference type="PANTHER" id="PTHR24049">
    <property type="entry name" value="CRUMBS FAMILY MEMBER"/>
    <property type="match status" value="1"/>
</dbReference>
<evidence type="ECO:0000259" key="15">
    <source>
        <dbReference type="PROSITE" id="PS50940"/>
    </source>
</evidence>
<dbReference type="InterPro" id="IPR000742">
    <property type="entry name" value="EGF"/>
</dbReference>
<dbReference type="InterPro" id="IPR051022">
    <property type="entry name" value="Notch_Cell-Fate_Det"/>
</dbReference>
<evidence type="ECO:0000256" key="12">
    <source>
        <dbReference type="PROSITE-ProRule" id="PRU00076"/>
    </source>
</evidence>
<comment type="subcellular location">
    <subcellularLocation>
        <location evidence="1">Cell membrane</location>
        <topology evidence="1">Single-pass type I membrane protein</topology>
    </subcellularLocation>
</comment>
<comment type="caution">
    <text evidence="16">The sequence shown here is derived from an EMBL/GenBank/DDBJ whole genome shotgun (WGS) entry which is preliminary data.</text>
</comment>
<feature type="chain" id="PRO_5018276381" evidence="13">
    <location>
        <begin position="17"/>
        <end position="261"/>
    </location>
</feature>
<dbReference type="STRING" id="10195.A0A3M7QGH4"/>
<dbReference type="Gene3D" id="2.10.25.10">
    <property type="entry name" value="Laminin"/>
    <property type="match status" value="1"/>
</dbReference>
<keyword evidence="7" id="KW-0106">Calcium</keyword>
<dbReference type="EMBL" id="REGN01006223">
    <property type="protein sequence ID" value="RNA10389.1"/>
    <property type="molecule type" value="Genomic_DNA"/>
</dbReference>
<evidence type="ECO:0000256" key="4">
    <source>
        <dbReference type="ARBA" id="ARBA00022692"/>
    </source>
</evidence>
<dbReference type="PROSITE" id="PS01186">
    <property type="entry name" value="EGF_2"/>
    <property type="match status" value="1"/>
</dbReference>
<dbReference type="SMART" id="SM00494">
    <property type="entry name" value="ChtBD2"/>
    <property type="match status" value="2"/>
</dbReference>
<keyword evidence="8" id="KW-1133">Transmembrane helix</keyword>
<dbReference type="GO" id="GO:0008061">
    <property type="term" value="F:chitin binding"/>
    <property type="evidence" value="ECO:0007669"/>
    <property type="project" value="InterPro"/>
</dbReference>
<comment type="caution">
    <text evidence="12">Lacks conserved residue(s) required for the propagation of feature annotation.</text>
</comment>
<evidence type="ECO:0000256" key="2">
    <source>
        <dbReference type="ARBA" id="ARBA00022475"/>
    </source>
</evidence>
<gene>
    <name evidence="16" type="ORF">BpHYR1_046323</name>
</gene>
<feature type="domain" description="Chitin-binding type-2" evidence="15">
    <location>
        <begin position="66"/>
        <end position="121"/>
    </location>
</feature>
<dbReference type="GO" id="GO:0005576">
    <property type="term" value="C:extracellular region"/>
    <property type="evidence" value="ECO:0007669"/>
    <property type="project" value="InterPro"/>
</dbReference>
<protein>
    <submittedName>
        <fullName evidence="16">Slit-like protein</fullName>
    </submittedName>
</protein>
<keyword evidence="10 12" id="KW-1015">Disulfide bond</keyword>
<proteinExistence type="predicted"/>
<accession>A0A3M7QGH4</accession>
<organism evidence="16 17">
    <name type="scientific">Brachionus plicatilis</name>
    <name type="common">Marine rotifer</name>
    <name type="synonym">Brachionus muelleri</name>
    <dbReference type="NCBI Taxonomy" id="10195"/>
    <lineage>
        <taxon>Eukaryota</taxon>
        <taxon>Metazoa</taxon>
        <taxon>Spiralia</taxon>
        <taxon>Gnathifera</taxon>
        <taxon>Rotifera</taxon>
        <taxon>Eurotatoria</taxon>
        <taxon>Monogononta</taxon>
        <taxon>Pseudotrocha</taxon>
        <taxon>Ploima</taxon>
        <taxon>Brachionidae</taxon>
        <taxon>Brachionus</taxon>
    </lineage>
</organism>
<reference evidence="16 17" key="1">
    <citation type="journal article" date="2018" name="Sci. Rep.">
        <title>Genomic signatures of local adaptation to the degree of environmental predictability in rotifers.</title>
        <authorList>
            <person name="Franch-Gras L."/>
            <person name="Hahn C."/>
            <person name="Garcia-Roger E.M."/>
            <person name="Carmona M.J."/>
            <person name="Serra M."/>
            <person name="Gomez A."/>
        </authorList>
    </citation>
    <scope>NUCLEOTIDE SEQUENCE [LARGE SCALE GENOMIC DNA]</scope>
    <source>
        <strain evidence="16">HYR1</strain>
    </source>
</reference>
<feature type="signal peptide" evidence="13">
    <location>
        <begin position="1"/>
        <end position="16"/>
    </location>
</feature>
<dbReference type="GO" id="GO:0023052">
    <property type="term" value="P:signaling"/>
    <property type="evidence" value="ECO:0007669"/>
    <property type="project" value="UniProtKB-ARBA"/>
</dbReference>
<keyword evidence="11" id="KW-0325">Glycoprotein</keyword>
<evidence type="ECO:0000256" key="13">
    <source>
        <dbReference type="SAM" id="SignalP"/>
    </source>
</evidence>
<evidence type="ECO:0000313" key="16">
    <source>
        <dbReference type="EMBL" id="RNA10389.1"/>
    </source>
</evidence>
<dbReference type="Gene3D" id="2.170.140.10">
    <property type="entry name" value="Chitin binding domain"/>
    <property type="match status" value="1"/>
</dbReference>
<evidence type="ECO:0000256" key="6">
    <source>
        <dbReference type="ARBA" id="ARBA00022737"/>
    </source>
</evidence>
<dbReference type="InterPro" id="IPR001881">
    <property type="entry name" value="EGF-like_Ca-bd_dom"/>
</dbReference>
<dbReference type="Pfam" id="PF01607">
    <property type="entry name" value="CBM_14"/>
    <property type="match status" value="2"/>
</dbReference>
<evidence type="ECO:0000256" key="8">
    <source>
        <dbReference type="ARBA" id="ARBA00022989"/>
    </source>
</evidence>
<dbReference type="PROSITE" id="PS50026">
    <property type="entry name" value="EGF_3"/>
    <property type="match status" value="2"/>
</dbReference>